<dbReference type="InterPro" id="IPR043502">
    <property type="entry name" value="DNA/RNA_pol_sf"/>
</dbReference>
<dbReference type="SUPFAM" id="SSF56672">
    <property type="entry name" value="DNA/RNA polymerases"/>
    <property type="match status" value="1"/>
</dbReference>
<evidence type="ECO:0000313" key="2">
    <source>
        <dbReference type="EMBL" id="KAF8750277.1"/>
    </source>
</evidence>
<protein>
    <recommendedName>
        <fullName evidence="1">Reverse transcriptase/retrotransposon-derived protein RNase H-like domain-containing protein</fullName>
    </recommendedName>
</protein>
<comment type="caution">
    <text evidence="2">The sequence shown here is derived from an EMBL/GenBank/DDBJ whole genome shotgun (WGS) entry which is preliminary data.</text>
</comment>
<proteinExistence type="predicted"/>
<sequence length="83" mass="9301">MLTDDALRSFNDLKEAFQSRPVLRHFNTVLPSTLLTNALDFAILGIHCQPDGSGALHPVAFFSRKLTPCYNLLTYTIGLARFF</sequence>
<dbReference type="InterPro" id="IPR041577">
    <property type="entry name" value="RT_RNaseH_2"/>
</dbReference>
<name>A0A8H7I5C3_9AGAM</name>
<organism evidence="2 3">
    <name type="scientific">Rhizoctonia solani</name>
    <dbReference type="NCBI Taxonomy" id="456999"/>
    <lineage>
        <taxon>Eukaryota</taxon>
        <taxon>Fungi</taxon>
        <taxon>Dikarya</taxon>
        <taxon>Basidiomycota</taxon>
        <taxon>Agaricomycotina</taxon>
        <taxon>Agaricomycetes</taxon>
        <taxon>Cantharellales</taxon>
        <taxon>Ceratobasidiaceae</taxon>
        <taxon>Rhizoctonia</taxon>
    </lineage>
</organism>
<dbReference type="EMBL" id="JACYCF010000021">
    <property type="protein sequence ID" value="KAF8750277.1"/>
    <property type="molecule type" value="Genomic_DNA"/>
</dbReference>
<dbReference type="Proteomes" id="UP000614334">
    <property type="component" value="Unassembled WGS sequence"/>
</dbReference>
<evidence type="ECO:0000259" key="1">
    <source>
        <dbReference type="Pfam" id="PF17919"/>
    </source>
</evidence>
<dbReference type="AlphaFoldDB" id="A0A8H7I5C3"/>
<gene>
    <name evidence="2" type="ORF">RHS01_09472</name>
</gene>
<feature type="domain" description="Reverse transcriptase/retrotransposon-derived protein RNase H-like" evidence="1">
    <location>
        <begin position="3"/>
        <end position="69"/>
    </location>
</feature>
<reference evidence="2" key="1">
    <citation type="submission" date="2020-09" db="EMBL/GenBank/DDBJ databases">
        <title>Comparative genome analyses of four rice-infecting Rhizoctonia solani isolates reveal extensive enrichment of homogalacturonan modification genes.</title>
        <authorList>
            <person name="Lee D.-Y."/>
            <person name="Jeon J."/>
            <person name="Kim K.-T."/>
            <person name="Cheong K."/>
            <person name="Song H."/>
            <person name="Choi G."/>
            <person name="Ko J."/>
            <person name="Opiyo S.O."/>
            <person name="Zuo S."/>
            <person name="Madhav S."/>
            <person name="Lee Y.-H."/>
            <person name="Wang G.-L."/>
        </authorList>
    </citation>
    <scope>NUCLEOTIDE SEQUENCE</scope>
    <source>
        <strain evidence="2">AG1-IA B2</strain>
    </source>
</reference>
<accession>A0A8H7I5C3</accession>
<dbReference type="Pfam" id="PF17919">
    <property type="entry name" value="RT_RNaseH_2"/>
    <property type="match status" value="1"/>
</dbReference>
<evidence type="ECO:0000313" key="3">
    <source>
        <dbReference type="Proteomes" id="UP000614334"/>
    </source>
</evidence>